<feature type="region of interest" description="Disordered" evidence="2">
    <location>
        <begin position="18"/>
        <end position="43"/>
    </location>
</feature>
<reference evidence="3" key="3">
    <citation type="submission" date="2025-09" db="UniProtKB">
        <authorList>
            <consortium name="Ensembl"/>
        </authorList>
    </citation>
    <scope>IDENTIFICATION</scope>
</reference>
<evidence type="ECO:0000256" key="2">
    <source>
        <dbReference type="SAM" id="MobiDB-lite"/>
    </source>
</evidence>
<dbReference type="Proteomes" id="UP000694554">
    <property type="component" value="Chromosome 17"/>
</dbReference>
<evidence type="ECO:0000313" key="4">
    <source>
        <dbReference type="Proteomes" id="UP000694554"/>
    </source>
</evidence>
<proteinExistence type="inferred from homology"/>
<evidence type="ECO:0000256" key="1">
    <source>
        <dbReference type="ARBA" id="ARBA00006609"/>
    </source>
</evidence>
<feature type="compositionally biased region" description="Low complexity" evidence="2">
    <location>
        <begin position="19"/>
        <end position="33"/>
    </location>
</feature>
<dbReference type="GeneTree" id="ENSGT00390000009113"/>
<organism evidence="3 4">
    <name type="scientific">Phocoena sinus</name>
    <name type="common">Vaquita</name>
    <dbReference type="NCBI Taxonomy" id="42100"/>
    <lineage>
        <taxon>Eukaryota</taxon>
        <taxon>Metazoa</taxon>
        <taxon>Chordata</taxon>
        <taxon>Craniata</taxon>
        <taxon>Vertebrata</taxon>
        <taxon>Euteleostomi</taxon>
        <taxon>Mammalia</taxon>
        <taxon>Eutheria</taxon>
        <taxon>Laurasiatheria</taxon>
        <taxon>Artiodactyla</taxon>
        <taxon>Whippomorpha</taxon>
        <taxon>Cetacea</taxon>
        <taxon>Odontoceti</taxon>
        <taxon>Phocoenidae</taxon>
        <taxon>Phocoena</taxon>
    </lineage>
</organism>
<dbReference type="PANTHER" id="PTHR14572">
    <property type="entry name" value="PANCREATIC PROGENITOR CELL DIFFERENTIATION AND PROLIFERATION FACTOR"/>
    <property type="match status" value="1"/>
</dbReference>
<keyword evidence="4" id="KW-1185">Reference proteome</keyword>
<dbReference type="AlphaFoldDB" id="A0A8C9CGV8"/>
<dbReference type="InterPro" id="IPR026754">
    <property type="entry name" value="PPDPF"/>
</dbReference>
<evidence type="ECO:0000313" key="3">
    <source>
        <dbReference type="Ensembl" id="ENSPSNP00000024783.1"/>
    </source>
</evidence>
<reference evidence="3" key="2">
    <citation type="submission" date="2025-08" db="UniProtKB">
        <authorList>
            <consortium name="Ensembl"/>
        </authorList>
    </citation>
    <scope>IDENTIFICATION</scope>
</reference>
<comment type="similarity">
    <text evidence="1">Belongs to the PPDPF family.</text>
</comment>
<dbReference type="GO" id="GO:0030154">
    <property type="term" value="P:cell differentiation"/>
    <property type="evidence" value="ECO:0007669"/>
    <property type="project" value="InterPro"/>
</dbReference>
<reference evidence="3" key="1">
    <citation type="submission" date="2019-08" db="EMBL/GenBank/DDBJ databases">
        <title>Phocoena sinus (Vaquita) genome, mPhoSin1, primary haplotype.</title>
        <authorList>
            <person name="Morin P."/>
            <person name="Mountcastle J."/>
            <person name="Fungtammasan C."/>
            <person name="Rhie A."/>
            <person name="Rojas-Bracho L."/>
            <person name="Smith C.R."/>
            <person name="Taylor B.L."/>
            <person name="Gulland F.M.D."/>
            <person name="Musser W."/>
            <person name="Houck M."/>
            <person name="Haase B."/>
            <person name="Paez S."/>
            <person name="Howe K."/>
            <person name="Torrance J."/>
            <person name="Formenti G."/>
            <person name="Phillippy A."/>
            <person name="Ryder O."/>
            <person name="Jarvis E.D."/>
            <person name="Fedrigo O."/>
        </authorList>
    </citation>
    <scope>NUCLEOTIDE SEQUENCE [LARGE SCALE GENOMIC DNA]</scope>
</reference>
<name>A0A8C9CGV8_PHOSS</name>
<accession>A0A8C9CGV8</accession>
<gene>
    <name evidence="3" type="primary">PPDPFL</name>
</gene>
<dbReference type="Ensembl" id="ENSPSNT00000027861.1">
    <property type="protein sequence ID" value="ENSPSNP00000024783.1"/>
    <property type="gene ID" value="ENSPSNG00000018058.1"/>
</dbReference>
<sequence>MASVPSTGCLAPNQYYRKSSVSSGNSLTGSDSVHFVDDDTSQEGLPEVAESTWWFKSFFQSASREDQSACLQRSISQ</sequence>
<protein>
    <submittedName>
        <fullName evidence="3">Pancreatic progenitor cell differentiation and proliferation factor like</fullName>
    </submittedName>
</protein>